<dbReference type="EMBL" id="JAZDUA010000002">
    <property type="protein sequence ID" value="KAK7874426.1"/>
    <property type="molecule type" value="Genomic_DNA"/>
</dbReference>
<dbReference type="GO" id="GO:0030620">
    <property type="term" value="F:U2 snRNA binding"/>
    <property type="evidence" value="ECO:0007669"/>
    <property type="project" value="TreeGrafter"/>
</dbReference>
<evidence type="ECO:0000313" key="4">
    <source>
        <dbReference type="EMBL" id="KAK7874426.1"/>
    </source>
</evidence>
<dbReference type="PANTHER" id="PTHR15197:SF0">
    <property type="entry name" value="COILIN"/>
    <property type="match status" value="1"/>
</dbReference>
<proteinExistence type="predicted"/>
<feature type="region of interest" description="Disordered" evidence="1">
    <location>
        <begin position="118"/>
        <end position="152"/>
    </location>
</feature>
<dbReference type="InterPro" id="IPR031722">
    <property type="entry name" value="Coilin_N"/>
</dbReference>
<comment type="caution">
    <text evidence="4">The sequence shown here is derived from an EMBL/GenBank/DDBJ whole genome shotgun (WGS) entry which is preliminary data.</text>
</comment>
<dbReference type="Pfam" id="PF23086">
    <property type="entry name" value="Tudor_Coilin"/>
    <property type="match status" value="1"/>
</dbReference>
<evidence type="ECO:0000256" key="1">
    <source>
        <dbReference type="SAM" id="MobiDB-lite"/>
    </source>
</evidence>
<feature type="compositionally biased region" description="Polar residues" evidence="1">
    <location>
        <begin position="372"/>
        <end position="382"/>
    </location>
</feature>
<feature type="compositionally biased region" description="Basic and acidic residues" evidence="1">
    <location>
        <begin position="296"/>
        <end position="316"/>
    </location>
</feature>
<accession>A0AAN9ZGR1</accession>
<feature type="region of interest" description="Disordered" evidence="1">
    <location>
        <begin position="363"/>
        <end position="382"/>
    </location>
</feature>
<dbReference type="InterPro" id="IPR024822">
    <property type="entry name" value="Coilin"/>
</dbReference>
<gene>
    <name evidence="4" type="ORF">R5R35_001521</name>
</gene>
<keyword evidence="5" id="KW-1185">Reference proteome</keyword>
<evidence type="ECO:0000259" key="3">
    <source>
        <dbReference type="Pfam" id="PF23086"/>
    </source>
</evidence>
<evidence type="ECO:0008006" key="6">
    <source>
        <dbReference type="Google" id="ProtNLM"/>
    </source>
</evidence>
<sequence>MSYKSIPGVRIVLDLELFFKDKRRKCYHFIDFSRNKIVRDVCNDIKSTFDLNTDIFLEINQCYIPKEQDVRILYNEDVVRVIGSDRCAMTIQNDEHKGQRHIFRDPDIFTNSWNDQINEGMDNPAENESDENIIVSKPKKRKKSRSTDETKEKQIFKEVIKESKNLRKKRKSENEYNIKSHSDVPINKTSIVANFATNLLYNIPTEHKMRSQENETEPDTLNNSTTVLTNFTSRDAVTEICDDTEEVSLSALKPEKKAVGIVCNSTVELPSEQTLKVDPEGSSCVPSASIQTNIHNGERQDLLHNNRDAEESERVDNGSCKKRRRRKRCKPSRSDRNCFEQHVTEFPIYTKSSFKAPKHIKFEDEEEEDKNSNNNTKLNVSDNNALDNCVSVQPSEETDLSNTINRSSTKNEYNMKSNSDVPINNNSNNFVIQTSTTPMIFECKRTNRISNNQSESKETDTDFSKYPLLKDAPRVNDIIAFRKLKMGSDYCPSISHYISAKVLKMSENDSTIMLRILNGYEELKEPKGKFSLEEENEVDGCDGKIVNDIEMNLPELLDTRLLFP</sequence>
<dbReference type="Pfam" id="PF15862">
    <property type="entry name" value="Coilin_N"/>
    <property type="match status" value="1"/>
</dbReference>
<dbReference type="AlphaFoldDB" id="A0AAN9ZGR1"/>
<name>A0AAN9ZGR1_9ORTH</name>
<dbReference type="PANTHER" id="PTHR15197">
    <property type="entry name" value="COILIN P80"/>
    <property type="match status" value="1"/>
</dbReference>
<protein>
    <recommendedName>
        <fullName evidence="6">Coilin</fullName>
    </recommendedName>
</protein>
<dbReference type="Proteomes" id="UP001378592">
    <property type="component" value="Unassembled WGS sequence"/>
</dbReference>
<dbReference type="InterPro" id="IPR056398">
    <property type="entry name" value="Tudor_Coilin"/>
</dbReference>
<dbReference type="GO" id="GO:0015030">
    <property type="term" value="C:Cajal body"/>
    <property type="evidence" value="ECO:0007669"/>
    <property type="project" value="TreeGrafter"/>
</dbReference>
<feature type="domain" description="Coilin tudor" evidence="3">
    <location>
        <begin position="460"/>
        <end position="562"/>
    </location>
</feature>
<feature type="domain" description="Coilin N-terminal" evidence="2">
    <location>
        <begin position="13"/>
        <end position="169"/>
    </location>
</feature>
<dbReference type="GO" id="GO:0030619">
    <property type="term" value="F:U1 snRNA binding"/>
    <property type="evidence" value="ECO:0007669"/>
    <property type="project" value="TreeGrafter"/>
</dbReference>
<feature type="region of interest" description="Disordered" evidence="1">
    <location>
        <begin position="292"/>
        <end position="334"/>
    </location>
</feature>
<organism evidence="4 5">
    <name type="scientific">Gryllus longicercus</name>
    <dbReference type="NCBI Taxonomy" id="2509291"/>
    <lineage>
        <taxon>Eukaryota</taxon>
        <taxon>Metazoa</taxon>
        <taxon>Ecdysozoa</taxon>
        <taxon>Arthropoda</taxon>
        <taxon>Hexapoda</taxon>
        <taxon>Insecta</taxon>
        <taxon>Pterygota</taxon>
        <taxon>Neoptera</taxon>
        <taxon>Polyneoptera</taxon>
        <taxon>Orthoptera</taxon>
        <taxon>Ensifera</taxon>
        <taxon>Gryllidea</taxon>
        <taxon>Grylloidea</taxon>
        <taxon>Gryllidae</taxon>
        <taxon>Gryllinae</taxon>
        <taxon>Gryllus</taxon>
    </lineage>
</organism>
<reference evidence="4 5" key="1">
    <citation type="submission" date="2024-03" db="EMBL/GenBank/DDBJ databases">
        <title>The genome assembly and annotation of the cricket Gryllus longicercus Weissman &amp; Gray.</title>
        <authorList>
            <person name="Szrajer S."/>
            <person name="Gray D."/>
            <person name="Ylla G."/>
        </authorList>
    </citation>
    <scope>NUCLEOTIDE SEQUENCE [LARGE SCALE GENOMIC DNA]</scope>
    <source>
        <strain evidence="4">DAG 2021-001</strain>
        <tissue evidence="4">Whole body minus gut</tissue>
    </source>
</reference>
<evidence type="ECO:0000313" key="5">
    <source>
        <dbReference type="Proteomes" id="UP001378592"/>
    </source>
</evidence>
<dbReference type="GO" id="GO:0000387">
    <property type="term" value="P:spliceosomal snRNP assembly"/>
    <property type="evidence" value="ECO:0007669"/>
    <property type="project" value="TreeGrafter"/>
</dbReference>
<evidence type="ECO:0000259" key="2">
    <source>
        <dbReference type="Pfam" id="PF15862"/>
    </source>
</evidence>
<feature type="compositionally biased region" description="Basic residues" evidence="1">
    <location>
        <begin position="320"/>
        <end position="331"/>
    </location>
</feature>